<name>A0AAU8GWF8_9BACT</name>
<dbReference type="InterPro" id="IPR009061">
    <property type="entry name" value="DNA-bd_dom_put_sf"/>
</dbReference>
<evidence type="ECO:0008006" key="2">
    <source>
        <dbReference type="Google" id="ProtNLM"/>
    </source>
</evidence>
<dbReference type="SUPFAM" id="SSF46955">
    <property type="entry name" value="Putative DNA-binding domain"/>
    <property type="match status" value="1"/>
</dbReference>
<sequence>MKKLLLNETEVCRILNIKPNVLVYAERAGIVLQKVKIGRYYLYDVEDIINWIKNSLKFDATIPEELSTFEDDEAIEGIDALALALSLPYRYTFYKVKNKVIPAEKVNGKYRFKVKDIKAWIHSLKKRRGNEVDKS</sequence>
<evidence type="ECO:0000313" key="1">
    <source>
        <dbReference type="EMBL" id="XCH46851.1"/>
    </source>
</evidence>
<dbReference type="KEGG" id="taut:V4D30_00900"/>
<organism evidence="1">
    <name type="scientific">Thermodesulfovibrio autotrophicus</name>
    <dbReference type="NCBI Taxonomy" id="3118333"/>
    <lineage>
        <taxon>Bacteria</taxon>
        <taxon>Pseudomonadati</taxon>
        <taxon>Nitrospirota</taxon>
        <taxon>Thermodesulfovibrionia</taxon>
        <taxon>Thermodesulfovibrionales</taxon>
        <taxon>Thermodesulfovibrionaceae</taxon>
        <taxon>Thermodesulfovibrio</taxon>
    </lineage>
</organism>
<reference evidence="1" key="1">
    <citation type="submission" date="2024-01" db="EMBL/GenBank/DDBJ databases">
        <title>The first autotrophic representatives of the genus Thermodesulfovibrio.</title>
        <authorList>
            <person name="Maltseva A.I."/>
            <person name="Elcheninov A.G."/>
            <person name="Kublanov I.V."/>
            <person name="Lebedinsky A.V."/>
            <person name="Frolov E.N."/>
        </authorList>
    </citation>
    <scope>NUCLEOTIDE SEQUENCE</scope>
    <source>
        <strain evidence="1">3907-1M</strain>
    </source>
</reference>
<accession>A0AAU8GWF8</accession>
<protein>
    <recommendedName>
        <fullName evidence="2">Helix-turn-helix domain-containing protein</fullName>
    </recommendedName>
</protein>
<proteinExistence type="predicted"/>
<gene>
    <name evidence="1" type="ORF">V4D30_00900</name>
</gene>
<dbReference type="EMBL" id="CP144373">
    <property type="protein sequence ID" value="XCH46851.1"/>
    <property type="molecule type" value="Genomic_DNA"/>
</dbReference>
<dbReference type="RefSeq" id="WP_353684374.1">
    <property type="nucleotide sequence ID" value="NZ_CP144373.1"/>
</dbReference>
<dbReference type="AlphaFoldDB" id="A0AAU8GWF8"/>